<dbReference type="Gene3D" id="3.40.50.150">
    <property type="entry name" value="Vaccinia Virus protein VP39"/>
    <property type="match status" value="1"/>
</dbReference>
<evidence type="ECO:0000259" key="1">
    <source>
        <dbReference type="Pfam" id="PF08241"/>
    </source>
</evidence>
<dbReference type="SUPFAM" id="SSF53335">
    <property type="entry name" value="S-adenosyl-L-methionine-dependent methyltransferases"/>
    <property type="match status" value="1"/>
</dbReference>
<organism evidence="2 3">
    <name type="scientific">Fistulifera solaris</name>
    <name type="common">Oleaginous diatom</name>
    <dbReference type="NCBI Taxonomy" id="1519565"/>
    <lineage>
        <taxon>Eukaryota</taxon>
        <taxon>Sar</taxon>
        <taxon>Stramenopiles</taxon>
        <taxon>Ochrophyta</taxon>
        <taxon>Bacillariophyta</taxon>
        <taxon>Bacillariophyceae</taxon>
        <taxon>Bacillariophycidae</taxon>
        <taxon>Naviculales</taxon>
        <taxon>Naviculaceae</taxon>
        <taxon>Fistulifera</taxon>
    </lineage>
</organism>
<accession>A0A1Z5J641</accession>
<dbReference type="GO" id="GO:0008757">
    <property type="term" value="F:S-adenosylmethionine-dependent methyltransferase activity"/>
    <property type="evidence" value="ECO:0007669"/>
    <property type="project" value="InterPro"/>
</dbReference>
<feature type="domain" description="Methyltransferase type 11" evidence="1">
    <location>
        <begin position="104"/>
        <end position="193"/>
    </location>
</feature>
<comment type="caution">
    <text evidence="2">The sequence shown here is derived from an EMBL/GenBank/DDBJ whole genome shotgun (WGS) entry which is preliminary data.</text>
</comment>
<protein>
    <recommendedName>
        <fullName evidence="1">Methyltransferase type 11 domain-containing protein</fullName>
    </recommendedName>
</protein>
<sequence>MVKSCRTHWLFFLAAAIRQLGDNRIISAFSLKVGGLRVDKASLRTKDPASAYSFVLSSAMDLMGNDNYYSRVNFLATQVWPSARVAASQIEKHAPMINAQSFCELGCGPGLPSITAAKIGINYVWATDIDEFALSLARAAAEEQGLVVKTRTVDLLSATNLPDCDLYVLSDVFESAAVARGAARICEELLRKEKAVWVFAQSDRVQREVFLRDMKQRLGEDAMEWSPVEIGPVAAAKSLPNFWLADINETEVNYE</sequence>
<dbReference type="Pfam" id="PF08241">
    <property type="entry name" value="Methyltransf_11"/>
    <property type="match status" value="1"/>
</dbReference>
<dbReference type="Proteomes" id="UP000198406">
    <property type="component" value="Unassembled WGS sequence"/>
</dbReference>
<dbReference type="InParanoid" id="A0A1Z5J641"/>
<evidence type="ECO:0000313" key="3">
    <source>
        <dbReference type="Proteomes" id="UP000198406"/>
    </source>
</evidence>
<keyword evidence="3" id="KW-1185">Reference proteome</keyword>
<proteinExistence type="predicted"/>
<dbReference type="OrthoDB" id="46564at2759"/>
<reference evidence="2 3" key="1">
    <citation type="journal article" date="2015" name="Plant Cell">
        <title>Oil accumulation by the oleaginous diatom Fistulifera solaris as revealed by the genome and transcriptome.</title>
        <authorList>
            <person name="Tanaka T."/>
            <person name="Maeda Y."/>
            <person name="Veluchamy A."/>
            <person name="Tanaka M."/>
            <person name="Abida H."/>
            <person name="Marechal E."/>
            <person name="Bowler C."/>
            <person name="Muto M."/>
            <person name="Sunaga Y."/>
            <person name="Tanaka M."/>
            <person name="Yoshino T."/>
            <person name="Taniguchi T."/>
            <person name="Fukuda Y."/>
            <person name="Nemoto M."/>
            <person name="Matsumoto M."/>
            <person name="Wong P.S."/>
            <person name="Aburatani S."/>
            <person name="Fujibuchi W."/>
        </authorList>
    </citation>
    <scope>NUCLEOTIDE SEQUENCE [LARGE SCALE GENOMIC DNA]</scope>
    <source>
        <strain evidence="2 3">JPCC DA0580</strain>
    </source>
</reference>
<dbReference type="EMBL" id="BDSP01000007">
    <property type="protein sequence ID" value="GAX09463.1"/>
    <property type="molecule type" value="Genomic_DNA"/>
</dbReference>
<dbReference type="AlphaFoldDB" id="A0A1Z5J641"/>
<dbReference type="InterPro" id="IPR013216">
    <property type="entry name" value="Methyltransf_11"/>
</dbReference>
<name>A0A1Z5J641_FISSO</name>
<dbReference type="CDD" id="cd02440">
    <property type="entry name" value="AdoMet_MTases"/>
    <property type="match status" value="1"/>
</dbReference>
<dbReference type="InterPro" id="IPR029063">
    <property type="entry name" value="SAM-dependent_MTases_sf"/>
</dbReference>
<gene>
    <name evidence="2" type="ORF">FisN_6Lu159</name>
</gene>
<evidence type="ECO:0000313" key="2">
    <source>
        <dbReference type="EMBL" id="GAX09463.1"/>
    </source>
</evidence>